<evidence type="ECO:0000313" key="1">
    <source>
        <dbReference type="EMBL" id="CZT07281.1"/>
    </source>
</evidence>
<reference evidence="2" key="1">
    <citation type="submission" date="2016-03" db="EMBL/GenBank/DDBJ databases">
        <authorList>
            <person name="Guldener U."/>
        </authorList>
    </citation>
    <scope>NUCLEOTIDE SEQUENCE [LARGE SCALE GENOMIC DNA]</scope>
    <source>
        <strain evidence="2">04CH-RAC-A.6.1</strain>
    </source>
</reference>
<organism evidence="1 2">
    <name type="scientific">Rhynchosporium agropyri</name>
    <dbReference type="NCBI Taxonomy" id="914238"/>
    <lineage>
        <taxon>Eukaryota</taxon>
        <taxon>Fungi</taxon>
        <taxon>Dikarya</taxon>
        <taxon>Ascomycota</taxon>
        <taxon>Pezizomycotina</taxon>
        <taxon>Leotiomycetes</taxon>
        <taxon>Helotiales</taxon>
        <taxon>Ploettnerulaceae</taxon>
        <taxon>Rhynchosporium</taxon>
    </lineage>
</organism>
<name>A0A1E1L9P2_9HELO</name>
<sequence>MPASYVAQGAAQAIEDVAACQRPKIQSFLKAANNPDFLGDAKTYSFLWGQDPAHDFLEKFESLIKQALHLLQSVV</sequence>
<protein>
    <submittedName>
        <fullName evidence="1">Uncharacterized protein</fullName>
    </submittedName>
</protein>
<dbReference type="Proteomes" id="UP000178912">
    <property type="component" value="Unassembled WGS sequence"/>
</dbReference>
<evidence type="ECO:0000313" key="2">
    <source>
        <dbReference type="Proteomes" id="UP000178912"/>
    </source>
</evidence>
<dbReference type="EMBL" id="FJUX01000094">
    <property type="protein sequence ID" value="CZT07281.1"/>
    <property type="molecule type" value="Genomic_DNA"/>
</dbReference>
<dbReference type="AlphaFoldDB" id="A0A1E1L9P2"/>
<gene>
    <name evidence="1" type="ORF">RAG0_12802</name>
</gene>
<accession>A0A1E1L9P2</accession>
<keyword evidence="2" id="KW-1185">Reference proteome</keyword>
<proteinExistence type="predicted"/>